<evidence type="ECO:0000256" key="3">
    <source>
        <dbReference type="ARBA" id="ARBA00029447"/>
    </source>
</evidence>
<dbReference type="PROSITE" id="PS50111">
    <property type="entry name" value="CHEMOTAXIS_TRANSDUC_2"/>
    <property type="match status" value="1"/>
</dbReference>
<dbReference type="PANTHER" id="PTHR43531">
    <property type="entry name" value="PROTEIN ICFG"/>
    <property type="match status" value="1"/>
</dbReference>
<dbReference type="Proteomes" id="UP000190027">
    <property type="component" value="Unassembled WGS sequence"/>
</dbReference>
<evidence type="ECO:0000256" key="5">
    <source>
        <dbReference type="SAM" id="MobiDB-lite"/>
    </source>
</evidence>
<comment type="similarity">
    <text evidence="3">Belongs to the methyl-accepting chemotaxis (MCP) protein family.</text>
</comment>
<dbReference type="PROSITE" id="PS50885">
    <property type="entry name" value="HAMP"/>
    <property type="match status" value="1"/>
</dbReference>
<keyword evidence="2" id="KW-0145">Chemotaxis</keyword>
<evidence type="ECO:0000256" key="1">
    <source>
        <dbReference type="ARBA" id="ARBA00004370"/>
    </source>
</evidence>
<feature type="region of interest" description="Disordered" evidence="5">
    <location>
        <begin position="682"/>
        <end position="715"/>
    </location>
</feature>
<sequence length="715" mass="77301">MQLNRISIRWKMIIPFVCSVVALGLGAMLIVRAEVNDLHDMSLKSRAQAKVESIREEIDLASRLARNMASLYSTRPEVIQAYIQAHRGNIDAPADPQAQAAREQLREAFRDELAGFKAVSGAPLKLHFHLPNGRSLARLWRDKQTKRDGQWVDISDDISSFRQTVLDVNRTGQPVQGIELGRGGFVIRGLAPIQDGGEQLGSVEVLVDFSPILDAAQDEDGSSVLLFMNADKLPITTRLQDADKFPIIGDYVLVSGDQKTLDDQNLTSDVLSLGRQGLTMDASGSHVQGIFPVRDYQDTQIGVMAYVINAEAQKKNIRNLWWTLTGVFLLVLLLPGVLLLLALRYAIMLPMSRLQETICRVSMGDLACGMSLQTGDEMEEMGKALVDLIQAQDHRAKLAERIAKGDLTESVKVASENDTLGHALAQMSESLNELVSQVQLAADQIAAGATQVSDSSQTLSQGATQQAASLEEITSSVTEVTERTRVNAENAGAATRLTSEARDQARNGQNSMAELLQAMDAITESSESVSKIIKVIDEIAFQTNLLALNAAVEAARAGKHGKGFAVVAEEVRNLASRSAKAAQETSKLIEDSQARVNSGAEIASQTNDALAGIVESAAKAAELVDDIANASREQAEAVSQVNRGLTQVEQVTQANTASAEQTASAAEELSSQSAWLRDVLQRFRTKDDGDQPGQRALDSEDNAGVEESEADLHHF</sequence>
<dbReference type="SUPFAM" id="SSF58104">
    <property type="entry name" value="Methyl-accepting chemotaxis protein (MCP) signaling domain"/>
    <property type="match status" value="1"/>
</dbReference>
<comment type="subcellular location">
    <subcellularLocation>
        <location evidence="1">Membrane</location>
    </subcellularLocation>
</comment>
<feature type="domain" description="Methyl-accepting transducer" evidence="7">
    <location>
        <begin position="441"/>
        <end position="670"/>
    </location>
</feature>
<dbReference type="Pfam" id="PF00015">
    <property type="entry name" value="MCPsignal"/>
    <property type="match status" value="1"/>
</dbReference>
<evidence type="ECO:0000256" key="4">
    <source>
        <dbReference type="PROSITE-ProRule" id="PRU00284"/>
    </source>
</evidence>
<dbReference type="STRING" id="1121449.SAMN02745704_02422"/>
<dbReference type="InterPro" id="IPR029151">
    <property type="entry name" value="Sensor-like_sf"/>
</dbReference>
<dbReference type="PANTHER" id="PTHR43531:SF11">
    <property type="entry name" value="METHYL-ACCEPTING CHEMOTAXIS PROTEIN 3"/>
    <property type="match status" value="1"/>
</dbReference>
<keyword evidence="4" id="KW-0807">Transducer</keyword>
<dbReference type="GO" id="GO:0007165">
    <property type="term" value="P:signal transduction"/>
    <property type="evidence" value="ECO:0007669"/>
    <property type="project" value="UniProtKB-KW"/>
</dbReference>
<evidence type="ECO:0000259" key="7">
    <source>
        <dbReference type="PROSITE" id="PS50111"/>
    </source>
</evidence>
<dbReference type="InterPro" id="IPR051310">
    <property type="entry name" value="MCP_chemotaxis"/>
</dbReference>
<dbReference type="GO" id="GO:0004888">
    <property type="term" value="F:transmembrane signaling receptor activity"/>
    <property type="evidence" value="ECO:0007669"/>
    <property type="project" value="TreeGrafter"/>
</dbReference>
<keyword evidence="6" id="KW-0812">Transmembrane</keyword>
<accession>A0A1T4XSP1</accession>
<feature type="compositionally biased region" description="Acidic residues" evidence="5">
    <location>
        <begin position="699"/>
        <end position="709"/>
    </location>
</feature>
<dbReference type="GO" id="GO:0006935">
    <property type="term" value="P:chemotaxis"/>
    <property type="evidence" value="ECO:0007669"/>
    <property type="project" value="UniProtKB-KW"/>
</dbReference>
<protein>
    <submittedName>
        <fullName evidence="9">Methyl-accepting chemotaxis protein</fullName>
    </submittedName>
</protein>
<dbReference type="SUPFAM" id="SSF103190">
    <property type="entry name" value="Sensory domain-like"/>
    <property type="match status" value="1"/>
</dbReference>
<dbReference type="AlphaFoldDB" id="A0A1T4XSP1"/>
<dbReference type="InterPro" id="IPR029150">
    <property type="entry name" value="dCache_3"/>
</dbReference>
<reference evidence="9 10" key="1">
    <citation type="submission" date="2017-02" db="EMBL/GenBank/DDBJ databases">
        <authorList>
            <person name="Peterson S.W."/>
        </authorList>
    </citation>
    <scope>NUCLEOTIDE SEQUENCE [LARGE SCALE GENOMIC DNA]</scope>
    <source>
        <strain evidence="9 10">DSM 16080</strain>
    </source>
</reference>
<evidence type="ECO:0000313" key="9">
    <source>
        <dbReference type="EMBL" id="SKA92567.1"/>
    </source>
</evidence>
<dbReference type="CDD" id="cd06225">
    <property type="entry name" value="HAMP"/>
    <property type="match status" value="1"/>
</dbReference>
<dbReference type="EMBL" id="FUYC01000016">
    <property type="protein sequence ID" value="SKA92567.1"/>
    <property type="molecule type" value="Genomic_DNA"/>
</dbReference>
<keyword evidence="10" id="KW-1185">Reference proteome</keyword>
<name>A0A1T4XSP1_9BACT</name>
<evidence type="ECO:0000313" key="10">
    <source>
        <dbReference type="Proteomes" id="UP000190027"/>
    </source>
</evidence>
<dbReference type="Gene3D" id="1.10.287.950">
    <property type="entry name" value="Methyl-accepting chemotaxis protein"/>
    <property type="match status" value="1"/>
</dbReference>
<keyword evidence="6" id="KW-1133">Transmembrane helix</keyword>
<keyword evidence="6" id="KW-0472">Membrane</keyword>
<evidence type="ECO:0000259" key="8">
    <source>
        <dbReference type="PROSITE" id="PS50885"/>
    </source>
</evidence>
<dbReference type="FunFam" id="1.10.287.950:FF:000001">
    <property type="entry name" value="Methyl-accepting chemotaxis sensory transducer"/>
    <property type="match status" value="1"/>
</dbReference>
<proteinExistence type="inferred from homology"/>
<feature type="domain" description="HAMP" evidence="8">
    <location>
        <begin position="396"/>
        <end position="436"/>
    </location>
</feature>
<dbReference type="Pfam" id="PF14827">
    <property type="entry name" value="dCache_3"/>
    <property type="match status" value="1"/>
</dbReference>
<dbReference type="RefSeq" id="WP_159447224.1">
    <property type="nucleotide sequence ID" value="NZ_FUYC01000016.1"/>
</dbReference>
<dbReference type="OrthoDB" id="9816383at2"/>
<dbReference type="CDD" id="cd11386">
    <property type="entry name" value="MCP_signal"/>
    <property type="match status" value="1"/>
</dbReference>
<evidence type="ECO:0000256" key="2">
    <source>
        <dbReference type="ARBA" id="ARBA00022500"/>
    </source>
</evidence>
<organism evidence="9 10">
    <name type="scientific">Paucidesulfovibrio gracilis DSM 16080</name>
    <dbReference type="NCBI Taxonomy" id="1121449"/>
    <lineage>
        <taxon>Bacteria</taxon>
        <taxon>Pseudomonadati</taxon>
        <taxon>Thermodesulfobacteriota</taxon>
        <taxon>Desulfovibrionia</taxon>
        <taxon>Desulfovibrionales</taxon>
        <taxon>Desulfovibrionaceae</taxon>
        <taxon>Paucidesulfovibrio</taxon>
    </lineage>
</organism>
<gene>
    <name evidence="9" type="ORF">SAMN02745704_02422</name>
</gene>
<dbReference type="InterPro" id="IPR003660">
    <property type="entry name" value="HAMP_dom"/>
</dbReference>
<dbReference type="SMART" id="SM00283">
    <property type="entry name" value="MA"/>
    <property type="match status" value="1"/>
</dbReference>
<dbReference type="Gene3D" id="6.10.340.10">
    <property type="match status" value="1"/>
</dbReference>
<evidence type="ECO:0000256" key="6">
    <source>
        <dbReference type="SAM" id="Phobius"/>
    </source>
</evidence>
<dbReference type="InterPro" id="IPR004089">
    <property type="entry name" value="MCPsignal_dom"/>
</dbReference>
<dbReference type="GO" id="GO:0005886">
    <property type="term" value="C:plasma membrane"/>
    <property type="evidence" value="ECO:0007669"/>
    <property type="project" value="TreeGrafter"/>
</dbReference>
<feature type="transmembrane region" description="Helical" evidence="6">
    <location>
        <begin position="320"/>
        <end position="343"/>
    </location>
</feature>